<evidence type="ECO:0000313" key="2">
    <source>
        <dbReference type="WBParaSite" id="SSLN_0001955501-mRNA-1"/>
    </source>
</evidence>
<evidence type="ECO:0000256" key="1">
    <source>
        <dbReference type="SAM" id="MobiDB-lite"/>
    </source>
</evidence>
<dbReference type="AlphaFoldDB" id="A0A183TQU0"/>
<organism evidence="2">
    <name type="scientific">Schistocephalus solidus</name>
    <name type="common">Tapeworm</name>
    <dbReference type="NCBI Taxonomy" id="70667"/>
    <lineage>
        <taxon>Eukaryota</taxon>
        <taxon>Metazoa</taxon>
        <taxon>Spiralia</taxon>
        <taxon>Lophotrochozoa</taxon>
        <taxon>Platyhelminthes</taxon>
        <taxon>Cestoda</taxon>
        <taxon>Eucestoda</taxon>
        <taxon>Diphyllobothriidea</taxon>
        <taxon>Diphyllobothriidae</taxon>
        <taxon>Schistocephalus</taxon>
    </lineage>
</organism>
<accession>A0A183TQU0</accession>
<name>A0A183TQU0_SCHSO</name>
<reference evidence="2" key="1">
    <citation type="submission" date="2016-06" db="UniProtKB">
        <authorList>
            <consortium name="WormBaseParasite"/>
        </authorList>
    </citation>
    <scope>IDENTIFICATION</scope>
</reference>
<dbReference type="WBParaSite" id="SSLN_0001955501-mRNA-1">
    <property type="protein sequence ID" value="SSLN_0001955501-mRNA-1"/>
    <property type="gene ID" value="SSLN_0001955501"/>
</dbReference>
<proteinExistence type="predicted"/>
<feature type="region of interest" description="Disordered" evidence="1">
    <location>
        <begin position="59"/>
        <end position="80"/>
    </location>
</feature>
<protein>
    <submittedName>
        <fullName evidence="2">Ovule protein</fullName>
    </submittedName>
</protein>
<sequence>LWYLMSVSVRHLNRAFGSSHSTSSAHQNWLIWLSLIQRPTPLKRAGNLTNLKLNKFDDRFARQNRSTPPPKFPLASNYVT</sequence>